<accession>A0ABR3M8L1</accession>
<organism evidence="1 2">
    <name type="scientific">Cirrhinus molitorella</name>
    <name type="common">mud carp</name>
    <dbReference type="NCBI Taxonomy" id="172907"/>
    <lineage>
        <taxon>Eukaryota</taxon>
        <taxon>Metazoa</taxon>
        <taxon>Chordata</taxon>
        <taxon>Craniata</taxon>
        <taxon>Vertebrata</taxon>
        <taxon>Euteleostomi</taxon>
        <taxon>Actinopterygii</taxon>
        <taxon>Neopterygii</taxon>
        <taxon>Teleostei</taxon>
        <taxon>Ostariophysi</taxon>
        <taxon>Cypriniformes</taxon>
        <taxon>Cyprinidae</taxon>
        <taxon>Labeoninae</taxon>
        <taxon>Labeonini</taxon>
        <taxon>Cirrhinus</taxon>
    </lineage>
</organism>
<gene>
    <name evidence="1" type="ORF">QQF64_006689</name>
</gene>
<dbReference type="Proteomes" id="UP001558613">
    <property type="component" value="Unassembled WGS sequence"/>
</dbReference>
<reference evidence="1 2" key="1">
    <citation type="submission" date="2023-09" db="EMBL/GenBank/DDBJ databases">
        <authorList>
            <person name="Wang M."/>
        </authorList>
    </citation>
    <scope>NUCLEOTIDE SEQUENCE [LARGE SCALE GENOMIC DNA]</scope>
    <source>
        <strain evidence="1">GT-2023</strain>
        <tissue evidence="1">Liver</tissue>
    </source>
</reference>
<comment type="caution">
    <text evidence="1">The sequence shown here is derived from an EMBL/GenBank/DDBJ whole genome shotgun (WGS) entry which is preliminary data.</text>
</comment>
<evidence type="ECO:0000313" key="1">
    <source>
        <dbReference type="EMBL" id="KAL1261424.1"/>
    </source>
</evidence>
<sequence>MASLDRQSSQLLQSLDIDIRRECLLKCLIMYLGEDASCLIKEYQVDQREEVEKEFEKTTMAFFVIRESDALSRPLVVQRITKLTSCSAAALVDDTRDVRATPNRGAAKLIRTNQNVASHPSTAHRTKQPIIRVKLHFPAPPNSQAYFTHPTPEA</sequence>
<evidence type="ECO:0000313" key="2">
    <source>
        <dbReference type="Proteomes" id="UP001558613"/>
    </source>
</evidence>
<proteinExistence type="predicted"/>
<dbReference type="EMBL" id="JAYMGO010000014">
    <property type="protein sequence ID" value="KAL1261424.1"/>
    <property type="molecule type" value="Genomic_DNA"/>
</dbReference>
<keyword evidence="2" id="KW-1185">Reference proteome</keyword>
<name>A0ABR3M8L1_9TELE</name>
<protein>
    <submittedName>
        <fullName evidence="1">Uncharacterized protein</fullName>
    </submittedName>
</protein>